<accession>A0ABP8QN38</accession>
<protein>
    <submittedName>
        <fullName evidence="3">Uncharacterized protein</fullName>
    </submittedName>
</protein>
<dbReference type="Proteomes" id="UP001501243">
    <property type="component" value="Unassembled WGS sequence"/>
</dbReference>
<keyword evidence="2" id="KW-1133">Transmembrane helix</keyword>
<evidence type="ECO:0000313" key="3">
    <source>
        <dbReference type="EMBL" id="GAA4505515.1"/>
    </source>
</evidence>
<evidence type="ECO:0000256" key="1">
    <source>
        <dbReference type="SAM" id="MobiDB-lite"/>
    </source>
</evidence>
<proteinExistence type="predicted"/>
<name>A0ABP8QN38_9BACT</name>
<reference evidence="4" key="1">
    <citation type="journal article" date="2019" name="Int. J. Syst. Evol. Microbiol.">
        <title>The Global Catalogue of Microorganisms (GCM) 10K type strain sequencing project: providing services to taxonomists for standard genome sequencing and annotation.</title>
        <authorList>
            <consortium name="The Broad Institute Genomics Platform"/>
            <consortium name="The Broad Institute Genome Sequencing Center for Infectious Disease"/>
            <person name="Wu L."/>
            <person name="Ma J."/>
        </authorList>
    </citation>
    <scope>NUCLEOTIDE SEQUENCE [LARGE SCALE GENOMIC DNA]</scope>
    <source>
        <strain evidence="4">JCM 17841</strain>
    </source>
</reference>
<feature type="region of interest" description="Disordered" evidence="1">
    <location>
        <begin position="52"/>
        <end position="80"/>
    </location>
</feature>
<comment type="caution">
    <text evidence="3">The sequence shown here is derived from an EMBL/GenBank/DDBJ whole genome shotgun (WGS) entry which is preliminary data.</text>
</comment>
<organism evidence="3 4">
    <name type="scientific">Hymenobacter ginsengisoli</name>
    <dbReference type="NCBI Taxonomy" id="1051626"/>
    <lineage>
        <taxon>Bacteria</taxon>
        <taxon>Pseudomonadati</taxon>
        <taxon>Bacteroidota</taxon>
        <taxon>Cytophagia</taxon>
        <taxon>Cytophagales</taxon>
        <taxon>Hymenobacteraceae</taxon>
        <taxon>Hymenobacter</taxon>
    </lineage>
</organism>
<evidence type="ECO:0000256" key="2">
    <source>
        <dbReference type="SAM" id="Phobius"/>
    </source>
</evidence>
<dbReference type="RefSeq" id="WP_208130982.1">
    <property type="nucleotide sequence ID" value="NZ_BAABGQ010000008.1"/>
</dbReference>
<feature type="transmembrane region" description="Helical" evidence="2">
    <location>
        <begin position="20"/>
        <end position="37"/>
    </location>
</feature>
<keyword evidence="2" id="KW-0472">Membrane</keyword>
<sequence>MLKLAEVKRLLLDWQPSGAGLVWLLAMGWWLVLGWPLRRSLRSALGSAAGAFPVGPPTKPRRPKARLRASFPGLSYPSAA</sequence>
<keyword evidence="4" id="KW-1185">Reference proteome</keyword>
<gene>
    <name evidence="3" type="ORF">GCM10023172_33480</name>
</gene>
<keyword evidence="2" id="KW-0812">Transmembrane</keyword>
<evidence type="ECO:0000313" key="4">
    <source>
        <dbReference type="Proteomes" id="UP001501243"/>
    </source>
</evidence>
<dbReference type="EMBL" id="BAABGQ010000008">
    <property type="protein sequence ID" value="GAA4505515.1"/>
    <property type="molecule type" value="Genomic_DNA"/>
</dbReference>